<gene>
    <name evidence="2" type="ORF">APZ42_011571</name>
</gene>
<protein>
    <submittedName>
        <fullName evidence="2">Uncharacterized protein</fullName>
    </submittedName>
</protein>
<evidence type="ECO:0000313" key="2">
    <source>
        <dbReference type="EMBL" id="KZS21587.1"/>
    </source>
</evidence>
<comment type="caution">
    <text evidence="2">The sequence shown here is derived from an EMBL/GenBank/DDBJ whole genome shotgun (WGS) entry which is preliminary data.</text>
</comment>
<dbReference type="AlphaFoldDB" id="A0A162SSD6"/>
<dbReference type="Proteomes" id="UP000076858">
    <property type="component" value="Unassembled WGS sequence"/>
</dbReference>
<organism evidence="2 3">
    <name type="scientific">Daphnia magna</name>
    <dbReference type="NCBI Taxonomy" id="35525"/>
    <lineage>
        <taxon>Eukaryota</taxon>
        <taxon>Metazoa</taxon>
        <taxon>Ecdysozoa</taxon>
        <taxon>Arthropoda</taxon>
        <taxon>Crustacea</taxon>
        <taxon>Branchiopoda</taxon>
        <taxon>Diplostraca</taxon>
        <taxon>Cladocera</taxon>
        <taxon>Anomopoda</taxon>
        <taxon>Daphniidae</taxon>
        <taxon>Daphnia</taxon>
    </lineage>
</organism>
<evidence type="ECO:0000256" key="1">
    <source>
        <dbReference type="SAM" id="MobiDB-lite"/>
    </source>
</evidence>
<sequence length="24" mass="2937">MSHRECESPSQSKPLFYLRMQRPE</sequence>
<reference evidence="2 3" key="1">
    <citation type="submission" date="2016-03" db="EMBL/GenBank/DDBJ databases">
        <title>EvidentialGene: Evidence-directed Construction of Genes on Genomes.</title>
        <authorList>
            <person name="Gilbert D.G."/>
            <person name="Choi J.-H."/>
            <person name="Mockaitis K."/>
            <person name="Colbourne J."/>
            <person name="Pfrender M."/>
        </authorList>
    </citation>
    <scope>NUCLEOTIDE SEQUENCE [LARGE SCALE GENOMIC DNA]</scope>
    <source>
        <strain evidence="2 3">Xinb3</strain>
        <tissue evidence="2">Complete organism</tissue>
    </source>
</reference>
<accession>A0A162SSD6</accession>
<name>A0A162SSD6_9CRUS</name>
<evidence type="ECO:0000313" key="3">
    <source>
        <dbReference type="Proteomes" id="UP000076858"/>
    </source>
</evidence>
<keyword evidence="3" id="KW-1185">Reference proteome</keyword>
<proteinExistence type="predicted"/>
<dbReference type="EMBL" id="LRGB01000024">
    <property type="protein sequence ID" value="KZS21587.1"/>
    <property type="molecule type" value="Genomic_DNA"/>
</dbReference>
<feature type="region of interest" description="Disordered" evidence="1">
    <location>
        <begin position="1"/>
        <end position="24"/>
    </location>
</feature>